<name>A0A9P0A6J2_BEMTA</name>
<proteinExistence type="predicted"/>
<dbReference type="Proteomes" id="UP001152759">
    <property type="component" value="Chromosome 2"/>
</dbReference>
<dbReference type="Pfam" id="PF24764">
    <property type="entry name" value="rva_4"/>
    <property type="match status" value="1"/>
</dbReference>
<dbReference type="PANTHER" id="PTHR46791:SF5">
    <property type="entry name" value="CLR5 DOMAIN-CONTAINING PROTEIN-RELATED"/>
    <property type="match status" value="1"/>
</dbReference>
<accession>A0A9P0A6J2</accession>
<reference evidence="3" key="1">
    <citation type="submission" date="2021-12" db="EMBL/GenBank/DDBJ databases">
        <authorList>
            <person name="King R."/>
        </authorList>
    </citation>
    <scope>NUCLEOTIDE SEQUENCE</scope>
</reference>
<feature type="domain" description="Integrase catalytic" evidence="2">
    <location>
        <begin position="217"/>
        <end position="397"/>
    </location>
</feature>
<evidence type="ECO:0000313" key="4">
    <source>
        <dbReference type="Proteomes" id="UP001152759"/>
    </source>
</evidence>
<dbReference type="Gene3D" id="3.30.420.10">
    <property type="entry name" value="Ribonuclease H-like superfamily/Ribonuclease H"/>
    <property type="match status" value="1"/>
</dbReference>
<dbReference type="GO" id="GO:0015074">
    <property type="term" value="P:DNA integration"/>
    <property type="evidence" value="ECO:0007669"/>
    <property type="project" value="InterPro"/>
</dbReference>
<dbReference type="EMBL" id="OU963863">
    <property type="protein sequence ID" value="CAH0385641.1"/>
    <property type="molecule type" value="Genomic_DNA"/>
</dbReference>
<dbReference type="GO" id="GO:0003676">
    <property type="term" value="F:nucleic acid binding"/>
    <property type="evidence" value="ECO:0007669"/>
    <property type="project" value="InterPro"/>
</dbReference>
<feature type="non-terminal residue" evidence="3">
    <location>
        <position position="1"/>
    </location>
</feature>
<protein>
    <recommendedName>
        <fullName evidence="2">Integrase catalytic domain-containing protein</fullName>
    </recommendedName>
</protein>
<feature type="region of interest" description="Disordered" evidence="1">
    <location>
        <begin position="410"/>
        <end position="431"/>
    </location>
</feature>
<keyword evidence="4" id="KW-1185">Reference proteome</keyword>
<dbReference type="PROSITE" id="PS50994">
    <property type="entry name" value="INTEGRASE"/>
    <property type="match status" value="1"/>
</dbReference>
<evidence type="ECO:0000313" key="3">
    <source>
        <dbReference type="EMBL" id="CAH0385641.1"/>
    </source>
</evidence>
<dbReference type="InterPro" id="IPR001584">
    <property type="entry name" value="Integrase_cat-core"/>
</dbReference>
<dbReference type="AlphaFoldDB" id="A0A9P0A6J2"/>
<sequence>ESVLQEIEEFVEGALEELRKGHNHASNGDNILLSHSMSKFHTIADQLQHLIQHAPDEMKHQLSRLASFVDNFINDHINYHHPEEVQEATASCYVKKNMSAGGRPSLEVDQEFMDNCAKSGLSITATCAVLGISRQTFYRNYSTQTYRSEEIDDEELLQTVVDLKEENRKCGARYVKGHLTAIGKTAPRQKIRETLRAVDPVGTVFRQRLKTKRKKFYVPGPNHLWSMDGNEKLNMYSFYIHGCVDAYSRKAIYIKCATNKKSTTVLQFFKEAVQGYGFPKVVRSDKGLENVKVATFMLQSRGVDSHCFITGRSVHNQRIERFWGEVNKVSLRFKNFFSNLCLQGILNVGNEVHMLALAYIFKPRIQRSLDQFLQQWNHHPLSTENNMTPNALYLTGNRAVVSLVDREDEDIDLPNGSEQSDDDDDDDDDIANDVNFQQLAQTIVPNPLLDDGSDGLNGFLSLVQSFN</sequence>
<dbReference type="InterPro" id="IPR058913">
    <property type="entry name" value="Integrase_dom_put"/>
</dbReference>
<gene>
    <name evidence="3" type="ORF">BEMITA_LOCUS4846</name>
</gene>
<evidence type="ECO:0000256" key="1">
    <source>
        <dbReference type="SAM" id="MobiDB-lite"/>
    </source>
</evidence>
<dbReference type="InterPro" id="IPR036397">
    <property type="entry name" value="RNaseH_sf"/>
</dbReference>
<organism evidence="3 4">
    <name type="scientific">Bemisia tabaci</name>
    <name type="common">Sweetpotato whitefly</name>
    <name type="synonym">Aleurodes tabaci</name>
    <dbReference type="NCBI Taxonomy" id="7038"/>
    <lineage>
        <taxon>Eukaryota</taxon>
        <taxon>Metazoa</taxon>
        <taxon>Ecdysozoa</taxon>
        <taxon>Arthropoda</taxon>
        <taxon>Hexapoda</taxon>
        <taxon>Insecta</taxon>
        <taxon>Pterygota</taxon>
        <taxon>Neoptera</taxon>
        <taxon>Paraneoptera</taxon>
        <taxon>Hemiptera</taxon>
        <taxon>Sternorrhyncha</taxon>
        <taxon>Aleyrodoidea</taxon>
        <taxon>Aleyrodidae</taxon>
        <taxon>Aleyrodinae</taxon>
        <taxon>Bemisia</taxon>
    </lineage>
</organism>
<dbReference type="InterPro" id="IPR012337">
    <property type="entry name" value="RNaseH-like_sf"/>
</dbReference>
<evidence type="ECO:0000259" key="2">
    <source>
        <dbReference type="PROSITE" id="PS50994"/>
    </source>
</evidence>
<feature type="compositionally biased region" description="Acidic residues" evidence="1">
    <location>
        <begin position="419"/>
        <end position="431"/>
    </location>
</feature>
<dbReference type="PANTHER" id="PTHR46791">
    <property type="entry name" value="EXPRESSED PROTEIN"/>
    <property type="match status" value="1"/>
</dbReference>
<dbReference type="SUPFAM" id="SSF53098">
    <property type="entry name" value="Ribonuclease H-like"/>
    <property type="match status" value="1"/>
</dbReference>